<reference evidence="2 3" key="1">
    <citation type="journal article" date="2016" name="Genome Announc.">
        <title>Whole-Genome Sequence of Rummeliibacillus stabekisii Strain PP9 Isolated from Antarctic Soil.</title>
        <authorList>
            <person name="da Mota F.F."/>
            <person name="Vollu R.E."/>
            <person name="Jurelevicius D."/>
            <person name="Seldin L."/>
        </authorList>
    </citation>
    <scope>NUCLEOTIDE SEQUENCE [LARGE SCALE GENOMIC DNA]</scope>
    <source>
        <strain evidence="2 3">PP9</strain>
    </source>
</reference>
<feature type="transmembrane region" description="Helical" evidence="1">
    <location>
        <begin position="7"/>
        <end position="25"/>
    </location>
</feature>
<keyword evidence="1" id="KW-1133">Transmembrane helix</keyword>
<dbReference type="RefSeq" id="WP_066791119.1">
    <property type="nucleotide sequence ID" value="NZ_CP014806.1"/>
</dbReference>
<evidence type="ECO:0000313" key="3">
    <source>
        <dbReference type="Proteomes" id="UP000076021"/>
    </source>
</evidence>
<keyword evidence="1" id="KW-0472">Membrane</keyword>
<dbReference type="KEGG" id="rst:ATY39_14905"/>
<proteinExistence type="predicted"/>
<name>A0A143HGJ8_9BACL</name>
<dbReference type="EMBL" id="CP014806">
    <property type="protein sequence ID" value="AMX00590.1"/>
    <property type="molecule type" value="Genomic_DNA"/>
</dbReference>
<keyword evidence="3" id="KW-1185">Reference proteome</keyword>
<dbReference type="AlphaFoldDB" id="A0A143HGJ8"/>
<sequence>MRKFKHWRIVAVMLLLVGLALWWFASEIKERQVLLNQFDAFVYDDNDVLSWFELTSRNGKVKGEYHQQKIKERETFSVTGKETEEGFELKVDKHGDVLVFDIKPSKSNLLVQKRSEKSSHLYRGVSQEELATSVEANREYNTEYDEKIRWKQFTVALKWNYGYLYAEKNGTYQLFLKVDEVLSGGELSGSLLVMNANGDSHKPYKEIRYVMNGITDGNMVEFFPTVNGKSTKLGGHFLKDATDLELLFWITGEQLRFHAVTEKEFKQSYEKFKLLKE</sequence>
<keyword evidence="1" id="KW-0812">Transmembrane</keyword>
<protein>
    <submittedName>
        <fullName evidence="2">Uncharacterized protein</fullName>
    </submittedName>
</protein>
<dbReference type="Proteomes" id="UP000076021">
    <property type="component" value="Chromosome"/>
</dbReference>
<evidence type="ECO:0000313" key="2">
    <source>
        <dbReference type="EMBL" id="AMX00590.1"/>
    </source>
</evidence>
<dbReference type="OrthoDB" id="2884956at2"/>
<organism evidence="2 3">
    <name type="scientific">Rummeliibacillus stabekisii</name>
    <dbReference type="NCBI Taxonomy" id="241244"/>
    <lineage>
        <taxon>Bacteria</taxon>
        <taxon>Bacillati</taxon>
        <taxon>Bacillota</taxon>
        <taxon>Bacilli</taxon>
        <taxon>Bacillales</taxon>
        <taxon>Caryophanaceae</taxon>
        <taxon>Rummeliibacillus</taxon>
    </lineage>
</organism>
<evidence type="ECO:0000256" key="1">
    <source>
        <dbReference type="SAM" id="Phobius"/>
    </source>
</evidence>
<reference evidence="3" key="2">
    <citation type="submission" date="2016-03" db="EMBL/GenBank/DDBJ databases">
        <authorList>
            <person name="Seldin L."/>
        </authorList>
    </citation>
    <scope>NUCLEOTIDE SEQUENCE [LARGE SCALE GENOMIC DNA]</scope>
    <source>
        <strain evidence="3">PP9</strain>
    </source>
</reference>
<gene>
    <name evidence="2" type="ORF">ATY39_14905</name>
</gene>
<accession>A0A143HGJ8</accession>
<dbReference type="STRING" id="241244.ATY39_14905"/>